<reference evidence="2 3" key="1">
    <citation type="journal article" date="2020" name="ISME J.">
        <title>Uncovering the hidden diversity of litter-decomposition mechanisms in mushroom-forming fungi.</title>
        <authorList>
            <person name="Floudas D."/>
            <person name="Bentzer J."/>
            <person name="Ahren D."/>
            <person name="Johansson T."/>
            <person name="Persson P."/>
            <person name="Tunlid A."/>
        </authorList>
    </citation>
    <scope>NUCLEOTIDE SEQUENCE [LARGE SCALE GENOMIC DNA]</scope>
    <source>
        <strain evidence="2 3">CBS 291.85</strain>
    </source>
</reference>
<dbReference type="EMBL" id="JAACJM010000064">
    <property type="protein sequence ID" value="KAF5353066.1"/>
    <property type="molecule type" value="Genomic_DNA"/>
</dbReference>
<evidence type="ECO:0000256" key="1">
    <source>
        <dbReference type="SAM" id="MobiDB-lite"/>
    </source>
</evidence>
<dbReference type="AlphaFoldDB" id="A0A8H5FXR1"/>
<accession>A0A8H5FXR1</accession>
<organism evidence="2 3">
    <name type="scientific">Tetrapyrgos nigripes</name>
    <dbReference type="NCBI Taxonomy" id="182062"/>
    <lineage>
        <taxon>Eukaryota</taxon>
        <taxon>Fungi</taxon>
        <taxon>Dikarya</taxon>
        <taxon>Basidiomycota</taxon>
        <taxon>Agaricomycotina</taxon>
        <taxon>Agaricomycetes</taxon>
        <taxon>Agaricomycetidae</taxon>
        <taxon>Agaricales</taxon>
        <taxon>Marasmiineae</taxon>
        <taxon>Marasmiaceae</taxon>
        <taxon>Tetrapyrgos</taxon>
    </lineage>
</organism>
<keyword evidence="3" id="KW-1185">Reference proteome</keyword>
<name>A0A8H5FXR1_9AGAR</name>
<sequence>MPQPRFKKEYDKSKPTLSQKLDKGKRLTPEESASLQSLMVELALKKLPRDSEGNAIQVPRPDPLAFDEDPTQFGPEVTPGVQDHHLCFAASCHCLLTWFS</sequence>
<comment type="caution">
    <text evidence="2">The sequence shown here is derived from an EMBL/GenBank/DDBJ whole genome shotgun (WGS) entry which is preliminary data.</text>
</comment>
<feature type="region of interest" description="Disordered" evidence="1">
    <location>
        <begin position="1"/>
        <end position="28"/>
    </location>
</feature>
<proteinExistence type="predicted"/>
<evidence type="ECO:0000313" key="3">
    <source>
        <dbReference type="Proteomes" id="UP000559256"/>
    </source>
</evidence>
<gene>
    <name evidence="2" type="ORF">D9758_008766</name>
</gene>
<evidence type="ECO:0000313" key="2">
    <source>
        <dbReference type="EMBL" id="KAF5353066.1"/>
    </source>
</evidence>
<dbReference type="Proteomes" id="UP000559256">
    <property type="component" value="Unassembled WGS sequence"/>
</dbReference>
<protein>
    <submittedName>
        <fullName evidence="2">Uncharacterized protein</fullName>
    </submittedName>
</protein>